<dbReference type="AlphaFoldDB" id="A0A3D9B1M2"/>
<dbReference type="Proteomes" id="UP000256257">
    <property type="component" value="Unassembled WGS sequence"/>
</dbReference>
<organism evidence="1 2">
    <name type="scientific">Chryseobacterium pennipullorum</name>
    <dbReference type="NCBI Taxonomy" id="2258963"/>
    <lineage>
        <taxon>Bacteria</taxon>
        <taxon>Pseudomonadati</taxon>
        <taxon>Bacteroidota</taxon>
        <taxon>Flavobacteriia</taxon>
        <taxon>Flavobacteriales</taxon>
        <taxon>Weeksellaceae</taxon>
        <taxon>Chryseobacterium group</taxon>
        <taxon>Chryseobacterium</taxon>
    </lineage>
</organism>
<accession>A0A3D9B1M2</accession>
<sequence>MGIDKKYIGKVTETNLDDWLHSTGFLFPQTKTQIERFNKLYEDYDFKLKNTSINVKSIIDGSFCVEKESKILSIDTNLSHEIESLKMVARKGQSNISQSVFDKMKQNQKKKKGD</sequence>
<comment type="caution">
    <text evidence="1">The sequence shown here is derived from an EMBL/GenBank/DDBJ whole genome shotgun (WGS) entry which is preliminary data.</text>
</comment>
<protein>
    <submittedName>
        <fullName evidence="1">Uncharacterized protein</fullName>
    </submittedName>
</protein>
<dbReference type="OrthoDB" id="797644at2"/>
<proteinExistence type="predicted"/>
<keyword evidence="2" id="KW-1185">Reference proteome</keyword>
<evidence type="ECO:0000313" key="2">
    <source>
        <dbReference type="Proteomes" id="UP000256257"/>
    </source>
</evidence>
<gene>
    <name evidence="1" type="ORF">DRF67_10810</name>
</gene>
<dbReference type="EMBL" id="QNVV01000008">
    <property type="protein sequence ID" value="REC47524.1"/>
    <property type="molecule type" value="Genomic_DNA"/>
</dbReference>
<dbReference type="RefSeq" id="WP_115928317.1">
    <property type="nucleotide sequence ID" value="NZ_QNVV01000008.1"/>
</dbReference>
<reference evidence="1 2" key="1">
    <citation type="submission" date="2018-06" db="EMBL/GenBank/DDBJ databases">
        <title>Novel Chryseobacterium species.</title>
        <authorList>
            <person name="Newman J."/>
            <person name="Hugo C."/>
            <person name="Oosthuizen L."/>
            <person name="Charimba G."/>
        </authorList>
    </citation>
    <scope>NUCLEOTIDE SEQUENCE [LARGE SCALE GENOMIC DNA]</scope>
    <source>
        <strain evidence="1 2">7_F195</strain>
    </source>
</reference>
<name>A0A3D9B1M2_9FLAO</name>
<evidence type="ECO:0000313" key="1">
    <source>
        <dbReference type="EMBL" id="REC47524.1"/>
    </source>
</evidence>